<evidence type="ECO:0000313" key="1">
    <source>
        <dbReference type="EMBL" id="WZN56810.1"/>
    </source>
</evidence>
<reference evidence="1" key="1">
    <citation type="submission" date="2024-04" db="EMBL/GenBank/DDBJ databases">
        <title>Complete genome sequence of Sphingobacterium thalpophiium BAA-1094.</title>
        <authorList>
            <person name="Adaikpoh B.I."/>
        </authorList>
    </citation>
    <scope>NUCLEOTIDE SEQUENCE</scope>
    <source>
        <strain evidence="1">BAA-1094</strain>
    </source>
</reference>
<keyword evidence="2" id="KW-1185">Reference proteome</keyword>
<evidence type="ECO:0000313" key="2">
    <source>
        <dbReference type="Proteomes" id="UP001485301"/>
    </source>
</evidence>
<dbReference type="Proteomes" id="UP001485301">
    <property type="component" value="Chromosome"/>
</dbReference>
<gene>
    <name evidence="1" type="ORF">AACH28_04585</name>
</gene>
<name>A0ACD5C4N5_9SPHI</name>
<sequence>MAHRFVEVFRENVPIAVRLQDLLKYVEKARELRCYEMRIIVSFDPANPGITLIFGRLIINDRLKAGVFFPDFDHRVLVIPGIDMSEKPSMGDFIQPHLSDALSAESFRTLRWLEFAEEVPKFKRRLFLNDHPNLESTFAETSLKSQKEFEREYLSSPLPEEPETLNDKNGKTNNNRR</sequence>
<organism evidence="1 2">
    <name type="scientific">Sphingobacterium thalpophilum</name>
    <dbReference type="NCBI Taxonomy" id="259"/>
    <lineage>
        <taxon>Bacteria</taxon>
        <taxon>Pseudomonadati</taxon>
        <taxon>Bacteroidota</taxon>
        <taxon>Sphingobacteriia</taxon>
        <taxon>Sphingobacteriales</taxon>
        <taxon>Sphingobacteriaceae</taxon>
        <taxon>Sphingobacterium</taxon>
    </lineage>
</organism>
<accession>A0ACD5C4N5</accession>
<proteinExistence type="predicted"/>
<dbReference type="EMBL" id="CP151087">
    <property type="protein sequence ID" value="WZN56810.1"/>
    <property type="molecule type" value="Genomic_DNA"/>
</dbReference>
<protein>
    <submittedName>
        <fullName evidence="1">Uncharacterized protein</fullName>
    </submittedName>
</protein>